<dbReference type="AlphaFoldDB" id="A0A073CFM0"/>
<dbReference type="Gene3D" id="1.20.1220.20">
    <property type="entry name" value="Uncharcterised protein PF01724"/>
    <property type="match status" value="1"/>
</dbReference>
<dbReference type="STRING" id="388467.A19Y_1935"/>
<reference evidence="1 2" key="1">
    <citation type="journal article" date="2014" name="Appl. Environ. Microbiol.">
        <title>Elucidation of insertion elements encoded on plasmids and in vitro construction of shuttle vectors from the toxic cyanobacterium Planktothrix.</title>
        <authorList>
            <person name="Christiansen G."/>
            <person name="Goesmann A."/>
            <person name="Kurmayer R."/>
        </authorList>
    </citation>
    <scope>NUCLEOTIDE SEQUENCE [LARGE SCALE GENOMIC DNA]</scope>
    <source>
        <strain evidence="1 2">NIVA-CYA 126/8</strain>
    </source>
</reference>
<dbReference type="eggNOG" id="COG0639">
    <property type="taxonomic scope" value="Bacteria"/>
</dbReference>
<dbReference type="Proteomes" id="UP000027395">
    <property type="component" value="Chromosome"/>
</dbReference>
<evidence type="ECO:0008006" key="3">
    <source>
        <dbReference type="Google" id="ProtNLM"/>
    </source>
</evidence>
<accession>A0A073CFM0</accession>
<keyword evidence="2" id="KW-1185">Reference proteome</keyword>
<dbReference type="GeneID" id="77289548"/>
<protein>
    <recommendedName>
        <fullName evidence="3">DUF29 domain-containing protein</fullName>
    </recommendedName>
</protein>
<proteinExistence type="predicted"/>
<sequence length="154" mass="18107">MLKHLYEKDFQLWLQQTIEQLEQGNFAAVDMEHLVEELTELGKSEKNRLESNLMVLLAHLLKLRVQKDAPEMIKGSWYNSVDEHRQRVQKQLQQTPSLKSYLKTALETAYIDGRRLAIKEGKRAQFGVRIPNQEEYPQICPFSLEQILDEDFYG</sequence>
<name>A0A073CFM0_PLAA1</name>
<evidence type="ECO:0000313" key="1">
    <source>
        <dbReference type="EMBL" id="KEI66911.1"/>
    </source>
</evidence>
<gene>
    <name evidence="1" type="ORF">A19Y_1935</name>
</gene>
<evidence type="ECO:0000313" key="2">
    <source>
        <dbReference type="Proteomes" id="UP000027395"/>
    </source>
</evidence>
<organism evidence="1 2">
    <name type="scientific">Planktothrix agardhii (strain NIVA-CYA 126/8)</name>
    <dbReference type="NCBI Taxonomy" id="388467"/>
    <lineage>
        <taxon>Bacteria</taxon>
        <taxon>Bacillati</taxon>
        <taxon>Cyanobacteriota</taxon>
        <taxon>Cyanophyceae</taxon>
        <taxon>Oscillatoriophycideae</taxon>
        <taxon>Oscillatoriales</taxon>
        <taxon>Microcoleaceae</taxon>
        <taxon>Planktothrix</taxon>
    </lineage>
</organism>
<dbReference type="EMBL" id="CM002803">
    <property type="protein sequence ID" value="KEI66911.1"/>
    <property type="molecule type" value="Genomic_DNA"/>
</dbReference>
<dbReference type="Pfam" id="PF01724">
    <property type="entry name" value="DUF29"/>
    <property type="match status" value="1"/>
</dbReference>
<dbReference type="InterPro" id="IPR002636">
    <property type="entry name" value="DUF29"/>
</dbReference>
<dbReference type="PATRIC" id="fig|388467.6.peg.1880"/>
<dbReference type="HOGENOM" id="CLU_116670_0_0_3"/>
<dbReference type="RefSeq" id="WP_026785445.1">
    <property type="nucleotide sequence ID" value="NZ_CM002803.1"/>
</dbReference>
<dbReference type="PANTHER" id="PTHR34235">
    <property type="entry name" value="SLR1203 PROTEIN-RELATED"/>
    <property type="match status" value="1"/>
</dbReference>